<reference evidence="2 3" key="1">
    <citation type="journal article" date="2021" name="Hortic Res">
        <title>The domestication of Cucurbita argyrosperma as revealed by the genome of its wild relative.</title>
        <authorList>
            <person name="Barrera-Redondo J."/>
            <person name="Sanchez-de la Vega G."/>
            <person name="Aguirre-Liguori J.A."/>
            <person name="Castellanos-Morales G."/>
            <person name="Gutierrez-Guerrero Y.T."/>
            <person name="Aguirre-Dugua X."/>
            <person name="Aguirre-Planter E."/>
            <person name="Tenaillon M.I."/>
            <person name="Lira-Saade R."/>
            <person name="Eguiarte L.E."/>
        </authorList>
    </citation>
    <scope>NUCLEOTIDE SEQUENCE [LARGE SCALE GENOMIC DNA]</scope>
    <source>
        <strain evidence="2">JBR-2021</strain>
    </source>
</reference>
<accession>A0AAV6M598</accession>
<organism evidence="2 3">
    <name type="scientific">Cucurbita argyrosperma subsp. sororia</name>
    <dbReference type="NCBI Taxonomy" id="37648"/>
    <lineage>
        <taxon>Eukaryota</taxon>
        <taxon>Viridiplantae</taxon>
        <taxon>Streptophyta</taxon>
        <taxon>Embryophyta</taxon>
        <taxon>Tracheophyta</taxon>
        <taxon>Spermatophyta</taxon>
        <taxon>Magnoliopsida</taxon>
        <taxon>eudicotyledons</taxon>
        <taxon>Gunneridae</taxon>
        <taxon>Pentapetalae</taxon>
        <taxon>rosids</taxon>
        <taxon>fabids</taxon>
        <taxon>Cucurbitales</taxon>
        <taxon>Cucurbitaceae</taxon>
        <taxon>Cucurbiteae</taxon>
        <taxon>Cucurbita</taxon>
    </lineage>
</organism>
<dbReference type="AlphaFoldDB" id="A0AAV6M598"/>
<feature type="compositionally biased region" description="Basic and acidic residues" evidence="1">
    <location>
        <begin position="49"/>
        <end position="60"/>
    </location>
</feature>
<name>A0AAV6M598_9ROSI</name>
<dbReference type="EMBL" id="JAGKQH010000017">
    <property type="protein sequence ID" value="KAG6575428.1"/>
    <property type="molecule type" value="Genomic_DNA"/>
</dbReference>
<dbReference type="Proteomes" id="UP000685013">
    <property type="component" value="Chromosome 17"/>
</dbReference>
<protein>
    <submittedName>
        <fullName evidence="2">Protein PHYTOCHROME-DEPENDENT LATE-FLOWERING</fullName>
    </submittedName>
</protein>
<sequence>MGVSFKISVKGKRFRSTPCITRSRSTAVDDDEFKDESRVLSKNKSSLARKLDSEETERSGDVNGVTGSSLHHLIPENGVSFTLNLFRDGYSIGKPSEVSLKIALLHLSGK</sequence>
<gene>
    <name evidence="2" type="primary">PHL</name>
    <name evidence="2" type="ORF">SDJN03_26067</name>
</gene>
<comment type="caution">
    <text evidence="2">The sequence shown here is derived from an EMBL/GenBank/DDBJ whole genome shotgun (WGS) entry which is preliminary data.</text>
</comment>
<evidence type="ECO:0000313" key="2">
    <source>
        <dbReference type="EMBL" id="KAG6575428.1"/>
    </source>
</evidence>
<evidence type="ECO:0000313" key="3">
    <source>
        <dbReference type="Proteomes" id="UP000685013"/>
    </source>
</evidence>
<proteinExistence type="predicted"/>
<feature type="region of interest" description="Disordered" evidence="1">
    <location>
        <begin position="42"/>
        <end position="68"/>
    </location>
</feature>
<evidence type="ECO:0000256" key="1">
    <source>
        <dbReference type="SAM" id="MobiDB-lite"/>
    </source>
</evidence>
<keyword evidence="3" id="KW-1185">Reference proteome</keyword>
<feature type="non-terminal residue" evidence="2">
    <location>
        <position position="1"/>
    </location>
</feature>